<dbReference type="FunFam" id="3.10.330.70:FF:000001">
    <property type="entry name" value="Putative lysine-specific demethylase 4a"/>
    <property type="match status" value="1"/>
</dbReference>
<evidence type="ECO:0000256" key="14">
    <source>
        <dbReference type="ARBA" id="ARBA00023163"/>
    </source>
</evidence>
<dbReference type="InterPro" id="IPR040477">
    <property type="entry name" value="KDM4-like_Tudor"/>
</dbReference>
<comment type="similarity">
    <text evidence="3">Belongs to the JHDM3 histone demethylase family.</text>
</comment>
<keyword evidence="8" id="KW-0862">Zinc</keyword>
<evidence type="ECO:0000256" key="15">
    <source>
        <dbReference type="ARBA" id="ARBA00023242"/>
    </source>
</evidence>
<evidence type="ECO:0000256" key="9">
    <source>
        <dbReference type="ARBA" id="ARBA00022853"/>
    </source>
</evidence>
<keyword evidence="19" id="KW-1185">Reference proteome</keyword>
<dbReference type="GeneTree" id="ENSGT00940000154930"/>
<dbReference type="EC" id="1.14.11.66" evidence="4"/>
<dbReference type="GO" id="GO:0000785">
    <property type="term" value="C:chromatin"/>
    <property type="evidence" value="ECO:0007669"/>
    <property type="project" value="TreeGrafter"/>
</dbReference>
<dbReference type="GO" id="GO:0140684">
    <property type="term" value="F:histone H3K9me2/H3K9me3 demethylase activity"/>
    <property type="evidence" value="ECO:0007669"/>
    <property type="project" value="UniProtKB-EC"/>
</dbReference>
<keyword evidence="6" id="KW-0677">Repeat</keyword>
<evidence type="ECO:0000256" key="13">
    <source>
        <dbReference type="ARBA" id="ARBA00023015"/>
    </source>
</evidence>
<dbReference type="GO" id="GO:0005634">
    <property type="term" value="C:nucleus"/>
    <property type="evidence" value="ECO:0007669"/>
    <property type="project" value="UniProtKB-SubCell"/>
</dbReference>
<dbReference type="GO" id="GO:0051864">
    <property type="term" value="F:histone H3K36 demethylase activity"/>
    <property type="evidence" value="ECO:0007669"/>
    <property type="project" value="TreeGrafter"/>
</dbReference>
<dbReference type="Gene3D" id="3.30.40.10">
    <property type="entry name" value="Zinc/RING finger domain, C3HC4 (zinc finger)"/>
    <property type="match status" value="1"/>
</dbReference>
<evidence type="ECO:0000256" key="16">
    <source>
        <dbReference type="ARBA" id="ARBA00049349"/>
    </source>
</evidence>
<dbReference type="InterPro" id="IPR034732">
    <property type="entry name" value="EPHD"/>
</dbReference>
<evidence type="ECO:0000256" key="2">
    <source>
        <dbReference type="ARBA" id="ARBA00004123"/>
    </source>
</evidence>
<dbReference type="Proteomes" id="UP000264800">
    <property type="component" value="Unplaced"/>
</dbReference>
<dbReference type="STRING" id="37003.ENSKMAP00000013183"/>
<keyword evidence="14" id="KW-0804">Transcription</keyword>
<dbReference type="Pfam" id="PF18104">
    <property type="entry name" value="Tudor_2"/>
    <property type="match status" value="2"/>
</dbReference>
<dbReference type="AlphaFoldDB" id="A0A3Q3A9K8"/>
<evidence type="ECO:0000256" key="4">
    <source>
        <dbReference type="ARBA" id="ARBA00012900"/>
    </source>
</evidence>
<sequence>MVKISMDVFVRKFQPERYKLWKAGKDNSPIDHSIPTPEAAEFLRIDDQNPSEDISSETSPEKLTVPVQEEKRSVTGYLPVYIILLPTSFHIVPASAQAPEELPPVEEESLEGENWAKPLAHLWQSRPPNLKKEKEYNHRMGSKTPYCSICMLFHTYQKDTRSFWTRLQLWKTPLRWDIPVTLARGWRRTKPLIPEMCFTTTTEEDTECEEQPIKPYLEEDGSSLLISCSQCSVRNCCLCLLRGGALQKTTNDKWVHVLCAVAVLEARFVNVTERNPVDLSGIPLQRFKLKCYYCKKRMKKASGCCVQCSHGRCPTAYHPTCAQAAGVLMQPDEWPFVVHVTCCRHKGPRSKAAMNELTVGQKVICKHKNGRYYQCDVVQLSKETFYEVNFDDGSFSDNLFPEDIVSRDCAQLGPPPQGEEVQVRWTDGLVYGAKFVAVHVEFEDGSQLTAKRDDVYTLDEELPKRVKSRLSKASDMRFDGIFEENEIIQESKRQRVINSRYRGDYIEPVIYRAIME</sequence>
<dbReference type="PROSITE" id="PS51805">
    <property type="entry name" value="EPHD"/>
    <property type="match status" value="1"/>
</dbReference>
<protein>
    <recommendedName>
        <fullName evidence="4">[histone H3]-trimethyl-L-lysine(9) demethylase</fullName>
        <ecNumber evidence="4">1.14.11.66</ecNumber>
    </recommendedName>
</protein>
<dbReference type="Pfam" id="PF13832">
    <property type="entry name" value="zf-HC5HC2H_2"/>
    <property type="match status" value="1"/>
</dbReference>
<dbReference type="InterPro" id="IPR002999">
    <property type="entry name" value="Tudor"/>
</dbReference>
<dbReference type="Gene3D" id="2.30.30.140">
    <property type="match status" value="1"/>
</dbReference>
<dbReference type="GO" id="GO:0010468">
    <property type="term" value="P:regulation of gene expression"/>
    <property type="evidence" value="ECO:0007669"/>
    <property type="project" value="TreeGrafter"/>
</dbReference>
<comment type="subcellular location">
    <subcellularLocation>
        <location evidence="2">Nucleus</location>
    </subcellularLocation>
</comment>
<keyword evidence="5" id="KW-0479">Metal-binding</keyword>
<dbReference type="PANTHER" id="PTHR10694">
    <property type="entry name" value="LYSINE-SPECIFIC DEMETHYLASE"/>
    <property type="match status" value="1"/>
</dbReference>
<keyword evidence="13" id="KW-0805">Transcription regulation</keyword>
<keyword evidence="12" id="KW-0408">Iron</keyword>
<proteinExistence type="inferred from homology"/>
<keyword evidence="10" id="KW-0223">Dioxygenase</keyword>
<evidence type="ECO:0000313" key="18">
    <source>
        <dbReference type="Ensembl" id="ENSKMAP00000013183.1"/>
    </source>
</evidence>
<comment type="cofactor">
    <cofactor evidence="1">
        <name>Fe(2+)</name>
        <dbReference type="ChEBI" id="CHEBI:29033"/>
    </cofactor>
</comment>
<keyword evidence="15" id="KW-0539">Nucleus</keyword>
<keyword evidence="11" id="KW-0560">Oxidoreductase</keyword>
<dbReference type="SMART" id="SM00333">
    <property type="entry name" value="TUDOR"/>
    <property type="match status" value="2"/>
</dbReference>
<evidence type="ECO:0000256" key="11">
    <source>
        <dbReference type="ARBA" id="ARBA00023002"/>
    </source>
</evidence>
<organism evidence="18 19">
    <name type="scientific">Kryptolebias marmoratus</name>
    <name type="common">Mangrove killifish</name>
    <name type="synonym">Rivulus marmoratus</name>
    <dbReference type="NCBI Taxonomy" id="37003"/>
    <lineage>
        <taxon>Eukaryota</taxon>
        <taxon>Metazoa</taxon>
        <taxon>Chordata</taxon>
        <taxon>Craniata</taxon>
        <taxon>Vertebrata</taxon>
        <taxon>Euteleostomi</taxon>
        <taxon>Actinopterygii</taxon>
        <taxon>Neopterygii</taxon>
        <taxon>Teleostei</taxon>
        <taxon>Neoteleostei</taxon>
        <taxon>Acanthomorphata</taxon>
        <taxon>Ovalentaria</taxon>
        <taxon>Atherinomorphae</taxon>
        <taxon>Cyprinodontiformes</taxon>
        <taxon>Rivulidae</taxon>
        <taxon>Kryptolebias</taxon>
    </lineage>
</organism>
<accession>A0A3Q3A9K8</accession>
<dbReference type="Gene3D" id="3.10.330.70">
    <property type="match status" value="1"/>
</dbReference>
<dbReference type="InterPro" id="IPR047479">
    <property type="entry name" value="Tudor_KDM4A_rpt1"/>
</dbReference>
<evidence type="ECO:0000256" key="8">
    <source>
        <dbReference type="ARBA" id="ARBA00022833"/>
    </source>
</evidence>
<dbReference type="FunFam" id="3.30.40.10:FF:000029">
    <property type="entry name" value="lysine-specific demethylase 4C isoform X1"/>
    <property type="match status" value="1"/>
</dbReference>
<reference evidence="18" key="1">
    <citation type="submission" date="2025-08" db="UniProtKB">
        <authorList>
            <consortium name="Ensembl"/>
        </authorList>
    </citation>
    <scope>IDENTIFICATION</scope>
</reference>
<dbReference type="GO" id="GO:0008270">
    <property type="term" value="F:zinc ion binding"/>
    <property type="evidence" value="ECO:0007669"/>
    <property type="project" value="UniProtKB-KW"/>
</dbReference>
<evidence type="ECO:0000256" key="6">
    <source>
        <dbReference type="ARBA" id="ARBA00022737"/>
    </source>
</evidence>
<name>A0A3Q3A9K8_KRYMA</name>
<dbReference type="SUPFAM" id="SSF63748">
    <property type="entry name" value="Tudor/PWWP/MBT"/>
    <property type="match status" value="2"/>
</dbReference>
<dbReference type="PANTHER" id="PTHR10694:SF51">
    <property type="entry name" value="[HISTONE H3]-TRIMETHYL-L-LYSINE(9) DEMETHYLASE"/>
    <property type="match status" value="1"/>
</dbReference>
<dbReference type="InterPro" id="IPR013083">
    <property type="entry name" value="Znf_RING/FYVE/PHD"/>
</dbReference>
<evidence type="ECO:0000256" key="1">
    <source>
        <dbReference type="ARBA" id="ARBA00001954"/>
    </source>
</evidence>
<dbReference type="OMA" id="HESEPWA"/>
<keyword evidence="9" id="KW-0156">Chromatin regulator</keyword>
<evidence type="ECO:0000256" key="12">
    <source>
        <dbReference type="ARBA" id="ARBA00023004"/>
    </source>
</evidence>
<evidence type="ECO:0000256" key="7">
    <source>
        <dbReference type="ARBA" id="ARBA00022771"/>
    </source>
</evidence>
<dbReference type="Ensembl" id="ENSKMAT00000013386.1">
    <property type="protein sequence ID" value="ENSKMAP00000013183.1"/>
    <property type="gene ID" value="ENSKMAG00000009880.1"/>
</dbReference>
<keyword evidence="7" id="KW-0863">Zinc-finger</keyword>
<evidence type="ECO:0000256" key="5">
    <source>
        <dbReference type="ARBA" id="ARBA00022723"/>
    </source>
</evidence>
<evidence type="ECO:0000256" key="3">
    <source>
        <dbReference type="ARBA" id="ARBA00009711"/>
    </source>
</evidence>
<evidence type="ECO:0000259" key="17">
    <source>
        <dbReference type="PROSITE" id="PS51805"/>
    </source>
</evidence>
<feature type="domain" description="PHD-type" evidence="17">
    <location>
        <begin position="233"/>
        <end position="346"/>
    </location>
</feature>
<evidence type="ECO:0000313" key="19">
    <source>
        <dbReference type="Proteomes" id="UP000264800"/>
    </source>
</evidence>
<reference evidence="18" key="2">
    <citation type="submission" date="2025-09" db="UniProtKB">
        <authorList>
            <consortium name="Ensembl"/>
        </authorList>
    </citation>
    <scope>IDENTIFICATION</scope>
</reference>
<comment type="catalytic activity">
    <reaction evidence="16">
        <text>N(6),N(6),N(6)-trimethyl-L-lysyl(9)-[histone H3] + 2 2-oxoglutarate + 2 O2 = N(6)-methyl-L-lysyl(9)-[histone H3] + 2 formaldehyde + 2 succinate + 2 CO2</text>
        <dbReference type="Rhea" id="RHEA:60200"/>
        <dbReference type="Rhea" id="RHEA-COMP:15538"/>
        <dbReference type="Rhea" id="RHEA-COMP:15542"/>
        <dbReference type="ChEBI" id="CHEBI:15379"/>
        <dbReference type="ChEBI" id="CHEBI:16526"/>
        <dbReference type="ChEBI" id="CHEBI:16810"/>
        <dbReference type="ChEBI" id="CHEBI:16842"/>
        <dbReference type="ChEBI" id="CHEBI:30031"/>
        <dbReference type="ChEBI" id="CHEBI:61929"/>
        <dbReference type="ChEBI" id="CHEBI:61961"/>
        <dbReference type="EC" id="1.14.11.66"/>
    </reaction>
</comment>
<dbReference type="CDD" id="cd20463">
    <property type="entry name" value="Tudor_JMJD2A_rpt1"/>
    <property type="match status" value="1"/>
</dbReference>
<evidence type="ECO:0000256" key="10">
    <source>
        <dbReference type="ARBA" id="ARBA00022964"/>
    </source>
</evidence>